<feature type="non-terminal residue" evidence="1">
    <location>
        <position position="1"/>
    </location>
</feature>
<comment type="caution">
    <text evidence="1">The sequence shown here is derived from an EMBL/GenBank/DDBJ whole genome shotgun (WGS) entry which is preliminary data.</text>
</comment>
<gene>
    <name evidence="1" type="ORF">EZS28_044253</name>
</gene>
<dbReference type="AlphaFoldDB" id="A0A5J4TQP9"/>
<evidence type="ECO:0000313" key="2">
    <source>
        <dbReference type="Proteomes" id="UP000324800"/>
    </source>
</evidence>
<dbReference type="Proteomes" id="UP000324800">
    <property type="component" value="Unassembled WGS sequence"/>
</dbReference>
<reference evidence="1 2" key="1">
    <citation type="submission" date="2019-03" db="EMBL/GenBank/DDBJ databases">
        <title>Single cell metagenomics reveals metabolic interactions within the superorganism composed of flagellate Streblomastix strix and complex community of Bacteroidetes bacteria on its surface.</title>
        <authorList>
            <person name="Treitli S.C."/>
            <person name="Kolisko M."/>
            <person name="Husnik F."/>
            <person name="Keeling P."/>
            <person name="Hampl V."/>
        </authorList>
    </citation>
    <scope>NUCLEOTIDE SEQUENCE [LARGE SCALE GENOMIC DNA]</scope>
    <source>
        <strain evidence="1">ST1C</strain>
    </source>
</reference>
<organism evidence="1 2">
    <name type="scientific">Streblomastix strix</name>
    <dbReference type="NCBI Taxonomy" id="222440"/>
    <lineage>
        <taxon>Eukaryota</taxon>
        <taxon>Metamonada</taxon>
        <taxon>Preaxostyla</taxon>
        <taxon>Oxymonadida</taxon>
        <taxon>Streblomastigidae</taxon>
        <taxon>Streblomastix</taxon>
    </lineage>
</organism>
<protein>
    <submittedName>
        <fullName evidence="1">Uncharacterized protein</fullName>
    </submittedName>
</protein>
<sequence length="28" mass="3206">AILTMTFTNTMNANDIEKSIIVFMFLIL</sequence>
<name>A0A5J4TQP9_9EUKA</name>
<evidence type="ECO:0000313" key="1">
    <source>
        <dbReference type="EMBL" id="KAA6360219.1"/>
    </source>
</evidence>
<proteinExistence type="predicted"/>
<dbReference type="EMBL" id="SNRW01027244">
    <property type="protein sequence ID" value="KAA6360219.1"/>
    <property type="molecule type" value="Genomic_DNA"/>
</dbReference>
<accession>A0A5J4TQP9</accession>